<keyword evidence="3 10" id="KW-0547">Nucleotide-binding</keyword>
<dbReference type="EMBL" id="HBIZ01055380">
    <property type="protein sequence ID" value="CAE0782692.1"/>
    <property type="molecule type" value="Transcribed_RNA"/>
</dbReference>
<comment type="catalytic activity">
    <reaction evidence="11">
        <text>ATP + H2O = ADP + phosphate + H(+)</text>
        <dbReference type="Rhea" id="RHEA:13065"/>
        <dbReference type="ChEBI" id="CHEBI:15377"/>
        <dbReference type="ChEBI" id="CHEBI:15378"/>
        <dbReference type="ChEBI" id="CHEBI:30616"/>
        <dbReference type="ChEBI" id="CHEBI:43474"/>
        <dbReference type="ChEBI" id="CHEBI:456216"/>
        <dbReference type="EC" id="3.6.4.12"/>
    </reaction>
</comment>
<dbReference type="GO" id="GO:0006271">
    <property type="term" value="P:DNA strand elongation involved in DNA replication"/>
    <property type="evidence" value="ECO:0007669"/>
    <property type="project" value="TreeGrafter"/>
</dbReference>
<dbReference type="GO" id="GO:0005524">
    <property type="term" value="F:ATP binding"/>
    <property type="evidence" value="ECO:0007669"/>
    <property type="project" value="UniProtKB-KW"/>
</dbReference>
<dbReference type="InterPro" id="IPR001208">
    <property type="entry name" value="MCM_dom"/>
</dbReference>
<comment type="function">
    <text evidence="11">Acts as component of the MCM2-7 complex (MCM complex) which is the replicative helicase essential for 'once per cell cycle' DNA replication initiation and elongation in eukaryotic cells. The active ATPase sites in the MCM2-7 ring are formed through the interaction surfaces of two neighboring subunits such that a critical structure of a conserved arginine finger motif is provided in trans relative to the ATP-binding site of the Walker A box of the adjacent subunit. The six ATPase active sites, however, are likely to contribute differentially to the complex helicase activity.</text>
</comment>
<dbReference type="InterPro" id="IPR018525">
    <property type="entry name" value="MCM_CS"/>
</dbReference>
<evidence type="ECO:0000313" key="13">
    <source>
        <dbReference type="EMBL" id="CAE0782692.1"/>
    </source>
</evidence>
<proteinExistence type="inferred from homology"/>
<protein>
    <recommendedName>
        <fullName evidence="11">DNA replication licensing factor MCM7</fullName>
        <ecNumber evidence="11">3.6.4.12</ecNumber>
    </recommendedName>
</protein>
<dbReference type="GO" id="GO:0003697">
    <property type="term" value="F:single-stranded DNA binding"/>
    <property type="evidence" value="ECO:0007669"/>
    <property type="project" value="TreeGrafter"/>
</dbReference>
<keyword evidence="2 11" id="KW-0235">DNA replication</keyword>
<dbReference type="InterPro" id="IPR041562">
    <property type="entry name" value="MCM_lid"/>
</dbReference>
<keyword evidence="9 11" id="KW-0131">Cell cycle</keyword>
<dbReference type="InterPro" id="IPR033762">
    <property type="entry name" value="MCM_OB"/>
</dbReference>
<dbReference type="PRINTS" id="PR01657">
    <property type="entry name" value="MCMFAMILY"/>
</dbReference>
<dbReference type="GO" id="GO:0016787">
    <property type="term" value="F:hydrolase activity"/>
    <property type="evidence" value="ECO:0007669"/>
    <property type="project" value="UniProtKB-KW"/>
</dbReference>
<dbReference type="Gene3D" id="2.40.50.140">
    <property type="entry name" value="Nucleic acid-binding proteins"/>
    <property type="match status" value="1"/>
</dbReference>
<evidence type="ECO:0000256" key="10">
    <source>
        <dbReference type="RuleBase" id="RU004070"/>
    </source>
</evidence>
<dbReference type="PROSITE" id="PS00847">
    <property type="entry name" value="MCM_1"/>
    <property type="match status" value="1"/>
</dbReference>
<evidence type="ECO:0000256" key="6">
    <source>
        <dbReference type="ARBA" id="ARBA00022840"/>
    </source>
</evidence>
<keyword evidence="7 10" id="KW-0238">DNA-binding</keyword>
<evidence type="ECO:0000256" key="1">
    <source>
        <dbReference type="ARBA" id="ARBA00004123"/>
    </source>
</evidence>
<sequence length="728" mass="81390">MDAQQQSEDKTYDEARDQLKGFLEGFQEDDAFTGRPVFKYLELLQKIANRTERVLHIDLEDVYDYVGDDVAEAIRKNTLRYTEIFAEAIDECMPPATTDVGEEDIADILHRTRASNQAADAASGDAQQCVPKELMRRYEVRIQPRTKDKILPLREVKADRIGSLLTVKGIVTRVGEVKPQMRVATYTCDRGGYEVYQDIKQTKFMPLSMCPVEGCCNRQGRLQLQTRGSKFDKFQEIKIQEEADEVPTGHVPRLMTVHLCGELTRACSAGDIVTVTGIFLPQVSTGFKALKAGLVTDTFLKATSVVAHKKSYQDYMPDEETQAFIREKEGEDMYTQMAQSIAPEIFGHEDVKKALLLLMVGGPTRQMKDGMRIRGDINVCLMGDPGVAKSQLLKQVASLAPRSVYTTGKGSSGVGLTAAVIRDTVTGDLVLEGGALVLADMGICCIDEFDKMEEADRTAIHEVMEQQTVSIAKAGITTTLNARTSVLAAANPAYSRYNPSKSPEENIQLPAALLSRFDLLWLILDKPSKTHDLELARHVTYVHQFGHHPDLDFETLKPEMMRAFISHVRQFEPTVPDEVAAYIVDEYVNMRQEAVADTKGFGFTSARTLLAIMRLSQALARVNLRGHVIREDIVEARRLMSLSRASVANAGEEDEEKKDRTDAVSDVYRLIRNLADKAVAISIADVLPRVLSRGYTRNDLEQCLEEYKQLNVWHIEANNTVIRFVNSH</sequence>
<dbReference type="Gene3D" id="3.40.50.300">
    <property type="entry name" value="P-loop containing nucleotide triphosphate hydrolases"/>
    <property type="match status" value="1"/>
</dbReference>
<gene>
    <name evidence="11" type="primary">MCM7</name>
    <name evidence="13" type="ORF">PCAR00345_LOCUS35394</name>
</gene>
<dbReference type="SUPFAM" id="SSF52540">
    <property type="entry name" value="P-loop containing nucleoside triphosphate hydrolases"/>
    <property type="match status" value="1"/>
</dbReference>
<dbReference type="GO" id="GO:0042555">
    <property type="term" value="C:MCM complex"/>
    <property type="evidence" value="ECO:0007669"/>
    <property type="project" value="InterPro"/>
</dbReference>
<evidence type="ECO:0000256" key="4">
    <source>
        <dbReference type="ARBA" id="ARBA00022801"/>
    </source>
</evidence>
<dbReference type="InterPro" id="IPR027925">
    <property type="entry name" value="MCM_N"/>
</dbReference>
<organism evidence="13">
    <name type="scientific">Chrysotila carterae</name>
    <name type="common">Marine alga</name>
    <name type="synonym">Syracosphaera carterae</name>
    <dbReference type="NCBI Taxonomy" id="13221"/>
    <lineage>
        <taxon>Eukaryota</taxon>
        <taxon>Haptista</taxon>
        <taxon>Haptophyta</taxon>
        <taxon>Prymnesiophyceae</taxon>
        <taxon>Isochrysidales</taxon>
        <taxon>Isochrysidaceae</taxon>
        <taxon>Chrysotila</taxon>
    </lineage>
</organism>
<keyword evidence="8 11" id="KW-0539">Nucleus</keyword>
<dbReference type="InterPro" id="IPR031327">
    <property type="entry name" value="MCM"/>
</dbReference>
<evidence type="ECO:0000256" key="7">
    <source>
        <dbReference type="ARBA" id="ARBA00023125"/>
    </source>
</evidence>
<dbReference type="SMART" id="SM00382">
    <property type="entry name" value="AAA"/>
    <property type="match status" value="1"/>
</dbReference>
<dbReference type="InterPro" id="IPR008050">
    <property type="entry name" value="MCM7"/>
</dbReference>
<keyword evidence="5 11" id="KW-0347">Helicase</keyword>
<accession>A0A7S4FAD0</accession>
<keyword evidence="4 11" id="KW-0378">Hydrolase</keyword>
<dbReference type="Pfam" id="PF17207">
    <property type="entry name" value="MCM_OB"/>
    <property type="match status" value="1"/>
</dbReference>
<evidence type="ECO:0000256" key="2">
    <source>
        <dbReference type="ARBA" id="ARBA00022705"/>
    </source>
</evidence>
<dbReference type="FunFam" id="3.40.50.300:FF:000288">
    <property type="entry name" value="DNA replication licensing factor MCM7"/>
    <property type="match status" value="1"/>
</dbReference>
<dbReference type="Gene3D" id="2.20.28.10">
    <property type="match status" value="1"/>
</dbReference>
<dbReference type="GO" id="GO:0000727">
    <property type="term" value="P:double-strand break repair via break-induced replication"/>
    <property type="evidence" value="ECO:0007669"/>
    <property type="project" value="TreeGrafter"/>
</dbReference>
<evidence type="ECO:0000256" key="5">
    <source>
        <dbReference type="ARBA" id="ARBA00022806"/>
    </source>
</evidence>
<keyword evidence="6 10" id="KW-0067">ATP-binding</keyword>
<reference evidence="13" key="1">
    <citation type="submission" date="2021-01" db="EMBL/GenBank/DDBJ databases">
        <authorList>
            <person name="Corre E."/>
            <person name="Pelletier E."/>
            <person name="Niang G."/>
            <person name="Scheremetjew M."/>
            <person name="Finn R."/>
            <person name="Kale V."/>
            <person name="Holt S."/>
            <person name="Cochrane G."/>
            <person name="Meng A."/>
            <person name="Brown T."/>
            <person name="Cohen L."/>
        </authorList>
    </citation>
    <scope>NUCLEOTIDE SEQUENCE</scope>
    <source>
        <strain evidence="13">CCMP645</strain>
    </source>
</reference>
<dbReference type="InterPro" id="IPR012340">
    <property type="entry name" value="NA-bd_OB-fold"/>
</dbReference>
<evidence type="ECO:0000256" key="11">
    <source>
        <dbReference type="RuleBase" id="RU365012"/>
    </source>
</evidence>
<dbReference type="AlphaFoldDB" id="A0A7S4FAD0"/>
<dbReference type="PRINTS" id="PR01663">
    <property type="entry name" value="MCMPROTEIN7"/>
</dbReference>
<dbReference type="CDD" id="cd17758">
    <property type="entry name" value="MCM7"/>
    <property type="match status" value="1"/>
</dbReference>
<comment type="subcellular location">
    <subcellularLocation>
        <location evidence="1 11">Nucleus</location>
    </subcellularLocation>
</comment>
<evidence type="ECO:0000256" key="3">
    <source>
        <dbReference type="ARBA" id="ARBA00022741"/>
    </source>
</evidence>
<dbReference type="Pfam" id="PF00493">
    <property type="entry name" value="MCM"/>
    <property type="match status" value="1"/>
</dbReference>
<dbReference type="EC" id="3.6.4.12" evidence="11"/>
<dbReference type="GO" id="GO:0017116">
    <property type="term" value="F:single-stranded DNA helicase activity"/>
    <property type="evidence" value="ECO:0007669"/>
    <property type="project" value="TreeGrafter"/>
</dbReference>
<comment type="similarity">
    <text evidence="10">Belongs to the MCM family.</text>
</comment>
<dbReference type="SMART" id="SM00350">
    <property type="entry name" value="MCM"/>
    <property type="match status" value="1"/>
</dbReference>
<evidence type="ECO:0000259" key="12">
    <source>
        <dbReference type="PROSITE" id="PS50051"/>
    </source>
</evidence>
<dbReference type="PANTHER" id="PTHR11630:SF26">
    <property type="entry name" value="DNA REPLICATION LICENSING FACTOR MCM7"/>
    <property type="match status" value="1"/>
</dbReference>
<dbReference type="Pfam" id="PF17855">
    <property type="entry name" value="MCM_lid"/>
    <property type="match status" value="1"/>
</dbReference>
<dbReference type="InterPro" id="IPR027417">
    <property type="entry name" value="P-loop_NTPase"/>
</dbReference>
<dbReference type="PANTHER" id="PTHR11630">
    <property type="entry name" value="DNA REPLICATION LICENSING FACTOR MCM FAMILY MEMBER"/>
    <property type="match status" value="1"/>
</dbReference>
<dbReference type="GO" id="GO:0005634">
    <property type="term" value="C:nucleus"/>
    <property type="evidence" value="ECO:0007669"/>
    <property type="project" value="UniProtKB-SubCell"/>
</dbReference>
<name>A0A7S4FAD0_CHRCT</name>
<dbReference type="Pfam" id="PF14551">
    <property type="entry name" value="MCM_N"/>
    <property type="match status" value="1"/>
</dbReference>
<evidence type="ECO:0000256" key="9">
    <source>
        <dbReference type="ARBA" id="ARBA00023306"/>
    </source>
</evidence>
<evidence type="ECO:0000256" key="8">
    <source>
        <dbReference type="ARBA" id="ARBA00023242"/>
    </source>
</evidence>
<dbReference type="PROSITE" id="PS50051">
    <property type="entry name" value="MCM_2"/>
    <property type="match status" value="1"/>
</dbReference>
<dbReference type="SUPFAM" id="SSF50249">
    <property type="entry name" value="Nucleic acid-binding proteins"/>
    <property type="match status" value="1"/>
</dbReference>
<dbReference type="InterPro" id="IPR003593">
    <property type="entry name" value="AAA+_ATPase"/>
</dbReference>
<dbReference type="GO" id="GO:0006270">
    <property type="term" value="P:DNA replication initiation"/>
    <property type="evidence" value="ECO:0007669"/>
    <property type="project" value="InterPro"/>
</dbReference>
<dbReference type="Pfam" id="PF24901">
    <property type="entry name" value="WHD_MCM7"/>
    <property type="match status" value="1"/>
</dbReference>
<dbReference type="Gene3D" id="3.30.1640.10">
    <property type="entry name" value="mini-chromosome maintenance (MCM) complex, chain A, domain 1"/>
    <property type="match status" value="1"/>
</dbReference>
<feature type="domain" description="MCM C-terminal AAA(+) ATPase" evidence="12">
    <location>
        <begin position="333"/>
        <end position="539"/>
    </location>
</feature>